<organism evidence="2 3">
    <name type="scientific">Arabis nemorensis</name>
    <dbReference type="NCBI Taxonomy" id="586526"/>
    <lineage>
        <taxon>Eukaryota</taxon>
        <taxon>Viridiplantae</taxon>
        <taxon>Streptophyta</taxon>
        <taxon>Embryophyta</taxon>
        <taxon>Tracheophyta</taxon>
        <taxon>Spermatophyta</taxon>
        <taxon>Magnoliopsida</taxon>
        <taxon>eudicotyledons</taxon>
        <taxon>Gunneridae</taxon>
        <taxon>Pentapetalae</taxon>
        <taxon>rosids</taxon>
        <taxon>malvids</taxon>
        <taxon>Brassicales</taxon>
        <taxon>Brassicaceae</taxon>
        <taxon>Arabideae</taxon>
        <taxon>Arabis</taxon>
    </lineage>
</organism>
<evidence type="ECO:0000313" key="3">
    <source>
        <dbReference type="Proteomes" id="UP000489600"/>
    </source>
</evidence>
<feature type="compositionally biased region" description="Basic residues" evidence="1">
    <location>
        <begin position="1"/>
        <end position="12"/>
    </location>
</feature>
<comment type="caution">
    <text evidence="2">The sequence shown here is derived from an EMBL/GenBank/DDBJ whole genome shotgun (WGS) entry which is preliminary data.</text>
</comment>
<name>A0A565BMK3_9BRAS</name>
<dbReference type="AlphaFoldDB" id="A0A565BMK3"/>
<accession>A0A565BMK3</accession>
<reference evidence="2" key="1">
    <citation type="submission" date="2019-07" db="EMBL/GenBank/DDBJ databases">
        <authorList>
            <person name="Dittberner H."/>
        </authorList>
    </citation>
    <scope>NUCLEOTIDE SEQUENCE [LARGE SCALE GENOMIC DNA]</scope>
</reference>
<gene>
    <name evidence="2" type="ORF">ANE_LOCUS12548</name>
</gene>
<feature type="region of interest" description="Disordered" evidence="1">
    <location>
        <begin position="1"/>
        <end position="22"/>
    </location>
</feature>
<evidence type="ECO:0000313" key="2">
    <source>
        <dbReference type="EMBL" id="VVB02104.1"/>
    </source>
</evidence>
<evidence type="ECO:0000256" key="1">
    <source>
        <dbReference type="SAM" id="MobiDB-lite"/>
    </source>
</evidence>
<protein>
    <submittedName>
        <fullName evidence="2">Uncharacterized protein</fullName>
    </submittedName>
</protein>
<sequence length="50" mass="5256">MEMATKKTKARRASTGPEHGMISTVEAAATTEQRLPSLSLAVLNLEPAGC</sequence>
<dbReference type="EMBL" id="CABITT030000004">
    <property type="protein sequence ID" value="VVB02104.1"/>
    <property type="molecule type" value="Genomic_DNA"/>
</dbReference>
<proteinExistence type="predicted"/>
<keyword evidence="3" id="KW-1185">Reference proteome</keyword>
<dbReference type="Proteomes" id="UP000489600">
    <property type="component" value="Unassembled WGS sequence"/>
</dbReference>